<evidence type="ECO:0000313" key="4">
    <source>
        <dbReference type="EMBL" id="KXB32761.1"/>
    </source>
</evidence>
<dbReference type="STRING" id="281362.AT959_00770"/>
<dbReference type="CDD" id="cd17563">
    <property type="entry name" value="REC_RegA-like"/>
    <property type="match status" value="1"/>
</dbReference>
<dbReference type="GO" id="GO:0043565">
    <property type="term" value="F:sequence-specific DNA binding"/>
    <property type="evidence" value="ECO:0007669"/>
    <property type="project" value="InterPro"/>
</dbReference>
<proteinExistence type="predicted"/>
<dbReference type="PROSITE" id="PS50110">
    <property type="entry name" value="RESPONSE_REGULATORY"/>
    <property type="match status" value="1"/>
</dbReference>
<protein>
    <submittedName>
        <fullName evidence="4">Two-component system response regulator</fullName>
    </submittedName>
</protein>
<keyword evidence="1 2" id="KW-0597">Phosphoprotein</keyword>
<sequence length="177" mass="19349">MNDMTLIIDDDAAFNGVLVRTLERRGYPARGALDPASALELARRESPPRVVLDLNLNGASGLALIPELLEINPACRIVVLTGYASITTAVDAIKLGAFQYLAKPVEIEAILGAFDDEENADVDFAAPDEPLSVNRLEWEHIQRVLNENDGNISATARALKMHRRTLQRKLGKHPAKS</sequence>
<comment type="caution">
    <text evidence="4">The sequence shown here is derived from an EMBL/GenBank/DDBJ whole genome shotgun (WGS) entry which is preliminary data.</text>
</comment>
<dbReference type="SUPFAM" id="SSF46689">
    <property type="entry name" value="Homeodomain-like"/>
    <property type="match status" value="1"/>
</dbReference>
<keyword evidence="5" id="KW-1185">Reference proteome</keyword>
<feature type="modified residue" description="4-aspartylphosphate" evidence="2">
    <location>
        <position position="53"/>
    </location>
</feature>
<evidence type="ECO:0000256" key="2">
    <source>
        <dbReference type="PROSITE-ProRule" id="PRU00169"/>
    </source>
</evidence>
<dbReference type="Proteomes" id="UP000070186">
    <property type="component" value="Unassembled WGS sequence"/>
</dbReference>
<dbReference type="Gene3D" id="3.40.50.2300">
    <property type="match status" value="1"/>
</dbReference>
<gene>
    <name evidence="4" type="ORF">AT959_00770</name>
</gene>
<dbReference type="Gene3D" id="1.10.10.60">
    <property type="entry name" value="Homeodomain-like"/>
    <property type="match status" value="1"/>
</dbReference>
<dbReference type="GO" id="GO:0000160">
    <property type="term" value="P:phosphorelay signal transduction system"/>
    <property type="evidence" value="ECO:0007669"/>
    <property type="project" value="InterPro"/>
</dbReference>
<dbReference type="Pfam" id="PF02954">
    <property type="entry name" value="HTH_8"/>
    <property type="match status" value="1"/>
</dbReference>
<dbReference type="AlphaFoldDB" id="A0A133XPA1"/>
<organism evidence="4 5">
    <name type="scientific">Dechloromonas denitrificans</name>
    <dbReference type="NCBI Taxonomy" id="281362"/>
    <lineage>
        <taxon>Bacteria</taxon>
        <taxon>Pseudomonadati</taxon>
        <taxon>Pseudomonadota</taxon>
        <taxon>Betaproteobacteria</taxon>
        <taxon>Rhodocyclales</taxon>
        <taxon>Azonexaceae</taxon>
        <taxon>Dechloromonas</taxon>
    </lineage>
</organism>
<dbReference type="PANTHER" id="PTHR44591">
    <property type="entry name" value="STRESS RESPONSE REGULATOR PROTEIN 1"/>
    <property type="match status" value="1"/>
</dbReference>
<dbReference type="InterPro" id="IPR009057">
    <property type="entry name" value="Homeodomain-like_sf"/>
</dbReference>
<reference evidence="4 5" key="1">
    <citation type="submission" date="2015-12" db="EMBL/GenBank/DDBJ databases">
        <title>Nitrous oxide reduction kinetics distinguish bacteria harboring typical versus atypical NosZ.</title>
        <authorList>
            <person name="Yoon S."/>
            <person name="Nissen S."/>
            <person name="Park D."/>
            <person name="Sanford R.A."/>
            <person name="Loeffler F.E."/>
        </authorList>
    </citation>
    <scope>NUCLEOTIDE SEQUENCE [LARGE SCALE GENOMIC DNA]</scope>
    <source>
        <strain evidence="4 5">ATCC BAA-841</strain>
    </source>
</reference>
<dbReference type="Pfam" id="PF00072">
    <property type="entry name" value="Response_reg"/>
    <property type="match status" value="1"/>
</dbReference>
<evidence type="ECO:0000313" key="5">
    <source>
        <dbReference type="Proteomes" id="UP000070186"/>
    </source>
</evidence>
<dbReference type="InterPro" id="IPR001789">
    <property type="entry name" value="Sig_transdc_resp-reg_receiver"/>
</dbReference>
<evidence type="ECO:0000256" key="1">
    <source>
        <dbReference type="ARBA" id="ARBA00022553"/>
    </source>
</evidence>
<dbReference type="FunFam" id="1.10.10.60:FF:000036">
    <property type="entry name" value="Two-component system response regulator"/>
    <property type="match status" value="1"/>
</dbReference>
<evidence type="ECO:0000259" key="3">
    <source>
        <dbReference type="PROSITE" id="PS50110"/>
    </source>
</evidence>
<dbReference type="RefSeq" id="WP_066879452.1">
    <property type="nucleotide sequence ID" value="NZ_LODL01000002.1"/>
</dbReference>
<dbReference type="SUPFAM" id="SSF52172">
    <property type="entry name" value="CheY-like"/>
    <property type="match status" value="1"/>
</dbReference>
<accession>A0A133XPA1</accession>
<dbReference type="PANTHER" id="PTHR44591:SF3">
    <property type="entry name" value="RESPONSE REGULATORY DOMAIN-CONTAINING PROTEIN"/>
    <property type="match status" value="1"/>
</dbReference>
<dbReference type="InterPro" id="IPR050595">
    <property type="entry name" value="Bact_response_regulator"/>
</dbReference>
<dbReference type="SMART" id="SM00448">
    <property type="entry name" value="REC"/>
    <property type="match status" value="1"/>
</dbReference>
<dbReference type="InterPro" id="IPR002197">
    <property type="entry name" value="HTH_Fis"/>
</dbReference>
<name>A0A133XPA1_9RHOO</name>
<dbReference type="EMBL" id="LODL01000002">
    <property type="protein sequence ID" value="KXB32761.1"/>
    <property type="molecule type" value="Genomic_DNA"/>
</dbReference>
<dbReference type="InterPro" id="IPR011006">
    <property type="entry name" value="CheY-like_superfamily"/>
</dbReference>
<feature type="domain" description="Response regulatory" evidence="3">
    <location>
        <begin position="4"/>
        <end position="118"/>
    </location>
</feature>